<name>A0AAX4QH38_9CAUD</name>
<sequence length="179" mass="19836">MNTKTDAQNTGLNFQTYTDAYKHGFFPLPAVLGNLDPSLTLSVKYNEDGNIEACIKPHDWLGICGYPECPVVWGQVGTEDADGEPIVLDMAFVHLDALKAIINEVAKGHHLNPETSVRAFFVQCQTVSDMRDLLQKAVAHGVPKQVRFDMCITRDALVTQAMQSLNDMLNGYRTAIKRP</sequence>
<protein>
    <submittedName>
        <fullName evidence="1">Uncharacterized protein</fullName>
    </submittedName>
</protein>
<dbReference type="Proteomes" id="UP001459105">
    <property type="component" value="Segment"/>
</dbReference>
<accession>A0AAX4QH38</accession>
<evidence type="ECO:0000313" key="2">
    <source>
        <dbReference type="Proteomes" id="UP001459105"/>
    </source>
</evidence>
<proteinExistence type="predicted"/>
<dbReference type="EMBL" id="PP438412">
    <property type="protein sequence ID" value="XAI95433.1"/>
    <property type="molecule type" value="Genomic_DNA"/>
</dbReference>
<reference evidence="1" key="1">
    <citation type="submission" date="2024-03" db="EMBL/GenBank/DDBJ databases">
        <authorList>
            <person name="Lin W."/>
            <person name="Li D."/>
            <person name="Tong Y."/>
        </authorList>
    </citation>
    <scope>NUCLEOTIDE SEQUENCE</scope>
</reference>
<evidence type="ECO:0000313" key="1">
    <source>
        <dbReference type="EMBL" id="XAI95433.1"/>
    </source>
</evidence>
<organism evidence="1 2">
    <name type="scientific">Microcystis phage Mvi-JY20</name>
    <dbReference type="NCBI Taxonomy" id="3128146"/>
    <lineage>
        <taxon>Viruses</taxon>
        <taxon>Duplodnaviria</taxon>
        <taxon>Heunggongvirae</taxon>
        <taxon>Uroviricota</taxon>
        <taxon>Caudoviricetes</taxon>
    </lineage>
</organism>